<dbReference type="eggNOG" id="ENOG50334UR">
    <property type="taxonomic scope" value="Bacteria"/>
</dbReference>
<dbReference type="RefSeq" id="WP_013575834.1">
    <property type="nucleotide sequence ID" value="NC_015061.1"/>
</dbReference>
<dbReference type="Pfam" id="PF10963">
    <property type="entry name" value="Phage_TAC_10"/>
    <property type="match status" value="1"/>
</dbReference>
<evidence type="ECO:0000313" key="2">
    <source>
        <dbReference type="Proteomes" id="UP000007257"/>
    </source>
</evidence>
<protein>
    <submittedName>
        <fullName evidence="1">Phage protein</fullName>
    </submittedName>
</protein>
<reference evidence="2" key="1">
    <citation type="submission" date="2011-01" db="EMBL/GenBank/DDBJ databases">
        <title>Complete sequence of chromosome of Rahnella sp. Y9602.</title>
        <authorList>
            <consortium name="US DOE Joint Genome Institute"/>
            <person name="Lucas S."/>
            <person name="Copeland A."/>
            <person name="Lapidus A."/>
            <person name="Cheng J.-F."/>
            <person name="Goodwin L."/>
            <person name="Pitluck S."/>
            <person name="Lu M."/>
            <person name="Detter J.C."/>
            <person name="Han C."/>
            <person name="Tapia R."/>
            <person name="Land M."/>
            <person name="Hauser L."/>
            <person name="Kyrpides N."/>
            <person name="Ivanova N."/>
            <person name="Ovchinnikova G."/>
            <person name="Pagani I."/>
            <person name="Sobecky P.A."/>
            <person name="Martinez R.J."/>
            <person name="Woyke T."/>
        </authorList>
    </citation>
    <scope>NUCLEOTIDE SEQUENCE [LARGE SCALE GENOMIC DNA]</scope>
    <source>
        <strain evidence="2">Y9602</strain>
    </source>
</reference>
<dbReference type="Proteomes" id="UP000007257">
    <property type="component" value="Chromosome"/>
</dbReference>
<dbReference type="InterPro" id="IPR024406">
    <property type="entry name" value="TAC-10"/>
</dbReference>
<dbReference type="HOGENOM" id="CLU_174725_0_0_6"/>
<sequence>MSKITMAVNGTALTFEPNATAYNKFINEMAMDNKVAPANNYLRRIVHVECKEALDTILDIPGSALQICSFVNDQFAPKLEIELKN</sequence>
<reference evidence="1 2" key="2">
    <citation type="journal article" date="2012" name="J. Bacteriol.">
        <title>Complete Genome Sequence of Rahnella sp. Strain Y9602, a Gammaproteobacterium Isolate from Metal- and Radionuclide-Contaminated Soil.</title>
        <authorList>
            <person name="Martinez R.J."/>
            <person name="Bruce D."/>
            <person name="Detter C."/>
            <person name="Goodwin L.A."/>
            <person name="Han J."/>
            <person name="Han C.S."/>
            <person name="Held B."/>
            <person name="Land M.L."/>
            <person name="Mikhailova N."/>
            <person name="Nolan M."/>
            <person name="Pennacchio L."/>
            <person name="Pitluck S."/>
            <person name="Tapia R."/>
            <person name="Woyke T."/>
            <person name="Sobecky P.A."/>
        </authorList>
    </citation>
    <scope>NUCLEOTIDE SEQUENCE [LARGE SCALE GENOMIC DNA]</scope>
    <source>
        <strain evidence="1 2">Y9602</strain>
    </source>
</reference>
<dbReference type="EMBL" id="CP002505">
    <property type="protein sequence ID" value="ADW74134.1"/>
    <property type="molecule type" value="Genomic_DNA"/>
</dbReference>
<accession>A0A0H3FB92</accession>
<dbReference type="KEGG" id="rah:Rahaq_2527"/>
<proteinExistence type="predicted"/>
<evidence type="ECO:0000313" key="1">
    <source>
        <dbReference type="EMBL" id="ADW74134.1"/>
    </source>
</evidence>
<dbReference type="AlphaFoldDB" id="A0A0H3FB92"/>
<organism evidence="1 2">
    <name type="scientific">Rahnella sp. (strain Y9602)</name>
    <dbReference type="NCBI Taxonomy" id="2703885"/>
    <lineage>
        <taxon>Bacteria</taxon>
        <taxon>Pseudomonadati</taxon>
        <taxon>Pseudomonadota</taxon>
        <taxon>Gammaproteobacteria</taxon>
        <taxon>Enterobacterales</taxon>
        <taxon>Yersiniaceae</taxon>
        <taxon>Rahnella</taxon>
    </lineage>
</organism>
<name>A0A0H3FB92_RAHSY</name>
<dbReference type="OrthoDB" id="5908298at2"/>
<gene>
    <name evidence="1" type="ordered locus">Rahaq_2527</name>
</gene>